<evidence type="ECO:0000256" key="13">
    <source>
        <dbReference type="ARBA" id="ARBA00023004"/>
    </source>
</evidence>
<dbReference type="PANTHER" id="PTHR19353">
    <property type="entry name" value="FATTY ACID DESATURASE 2"/>
    <property type="match status" value="1"/>
</dbReference>
<dbReference type="AlphaFoldDB" id="D8U5S6"/>
<evidence type="ECO:0000256" key="5">
    <source>
        <dbReference type="ARBA" id="ARBA00022516"/>
    </source>
</evidence>
<dbReference type="FunCoup" id="D8U5S6">
    <property type="interactions" value="674"/>
</dbReference>
<evidence type="ECO:0000256" key="2">
    <source>
        <dbReference type="ARBA" id="ARBA00004141"/>
    </source>
</evidence>
<dbReference type="Pfam" id="PF00487">
    <property type="entry name" value="FA_desaturase"/>
    <property type="match status" value="1"/>
</dbReference>
<keyword evidence="7" id="KW-0812">Transmembrane</keyword>
<dbReference type="Pfam" id="PF00173">
    <property type="entry name" value="Cyt-b5"/>
    <property type="match status" value="1"/>
</dbReference>
<sequence length="734" mass="80162">MRRYFSDTRTGCRSVEGGGDPWEDEKWAKYKWTIYRGVAYDLTSYMDRHPGGRWLLNLAVGRDATALFESYHLRPEVAVAHLKRLPVLEGFPVEAVPQAPRPNDSELYNAIRERVRKEVFKGTDIKGAHRSGSEGAAFAVLSYAAATYALYTYDANPLTGALLGLAGAWIGLTIQHCGNHGAMSTNPIVNNLMGLTNDLSGGSSLMWRYHHQVSHHVHCNDDAFDEDVFSAFPFLRFDDRLPRYWYHQYQHIYMWALFPFLQLVFQVGDWKALLDNRTVGATMYGASEFERQTVVAGKLAHYVLLYGLPAILHGPGAMLAGAAGYLFTQSIMLATTFAVSHNVPETKSLDPGPTRENLDQPTLERDWGVQQVLTSANWGGVVGNFFTGGLNLQIEHHLFPAISFMHYPAISKIVEDECRKRGISYAHYATLPEILSRFVRFMAFTPSRAVLQEEEESATSTAARYLRPAVCVWNKKLLKELYPNGIRCGVLLVATCPTSCALLRTLPGKQLLGSVLTPGVSLAGNSFAACCAAGEALPSDKVCTVYVLRSSPPENPSASAGPGVHEDVLLVCCHYEVARARAPAWARSVLGQLSYRHAIFLGTMPAEQFRGAGDASQEELIFALRTRASQQQQLQAGSKGPVPLLPRGTVVGGLPAALLSYSQVRGASAELLVMVEMVLEGRPALVEALAAALVSMLRSHGADAVASRLCSRQVLTAARKELGLGAAAACEAYV</sequence>
<dbReference type="Gene3D" id="3.10.120.10">
    <property type="entry name" value="Cytochrome b5-like heme/steroid binding domain"/>
    <property type="match status" value="1"/>
</dbReference>
<dbReference type="InterPro" id="IPR012171">
    <property type="entry name" value="Fatty_acid_desaturase"/>
</dbReference>
<evidence type="ECO:0000256" key="12">
    <source>
        <dbReference type="ARBA" id="ARBA00023002"/>
    </source>
</evidence>
<evidence type="ECO:0000256" key="6">
    <source>
        <dbReference type="ARBA" id="ARBA00022617"/>
    </source>
</evidence>
<name>D8U5S6_VOLCA</name>
<evidence type="ECO:0000256" key="15">
    <source>
        <dbReference type="ARBA" id="ARBA00023136"/>
    </source>
</evidence>
<dbReference type="InterPro" id="IPR036400">
    <property type="entry name" value="Cyt_B5-like_heme/steroid_sf"/>
</dbReference>
<dbReference type="GO" id="GO:0046872">
    <property type="term" value="F:metal ion binding"/>
    <property type="evidence" value="ECO:0007669"/>
    <property type="project" value="UniProtKB-KW"/>
</dbReference>
<dbReference type="InterPro" id="IPR018506">
    <property type="entry name" value="Cyt_B5_heme-BS"/>
</dbReference>
<keyword evidence="19" id="KW-1185">Reference proteome</keyword>
<dbReference type="PROSITE" id="PS50255">
    <property type="entry name" value="CYTOCHROME_B5_2"/>
    <property type="match status" value="1"/>
</dbReference>
<dbReference type="PANTHER" id="PTHR19353:SF19">
    <property type="entry name" value="DELTA(5) FATTY ACID DESATURASE C-RELATED"/>
    <property type="match status" value="1"/>
</dbReference>
<dbReference type="GO" id="GO:0006636">
    <property type="term" value="P:unsaturated fatty acid biosynthetic process"/>
    <property type="evidence" value="ECO:0007669"/>
    <property type="project" value="UniProtKB-ARBA"/>
</dbReference>
<evidence type="ECO:0000256" key="14">
    <source>
        <dbReference type="ARBA" id="ARBA00023098"/>
    </source>
</evidence>
<keyword evidence="8" id="KW-0479">Metal-binding</keyword>
<reference evidence="18 19" key="1">
    <citation type="journal article" date="2010" name="Science">
        <title>Genomic analysis of organismal complexity in the multicellular green alga Volvox carteri.</title>
        <authorList>
            <person name="Prochnik S.E."/>
            <person name="Umen J."/>
            <person name="Nedelcu A.M."/>
            <person name="Hallmann A."/>
            <person name="Miller S.M."/>
            <person name="Nishii I."/>
            <person name="Ferris P."/>
            <person name="Kuo A."/>
            <person name="Mitros T."/>
            <person name="Fritz-Laylin L.K."/>
            <person name="Hellsten U."/>
            <person name="Chapman J."/>
            <person name="Simakov O."/>
            <person name="Rensing S.A."/>
            <person name="Terry A."/>
            <person name="Pangilinan J."/>
            <person name="Kapitonov V."/>
            <person name="Jurka J."/>
            <person name="Salamov A."/>
            <person name="Shapiro H."/>
            <person name="Schmutz J."/>
            <person name="Grimwood J."/>
            <person name="Lindquist E."/>
            <person name="Lucas S."/>
            <person name="Grigoriev I.V."/>
            <person name="Schmitt R."/>
            <person name="Kirk D."/>
            <person name="Rokhsar D.S."/>
        </authorList>
    </citation>
    <scope>NUCLEOTIDE SEQUENCE [LARGE SCALE GENOMIC DNA]</scope>
    <source>
        <strain evidence="19">f. Nagariensis / Eve</strain>
    </source>
</reference>
<feature type="domain" description="Cytochrome b5 heme-binding" evidence="17">
    <location>
        <begin position="32"/>
        <end position="87"/>
    </location>
</feature>
<keyword evidence="9" id="KW-0276">Fatty acid metabolism</keyword>
<dbReference type="InParanoid" id="D8U5S6"/>
<evidence type="ECO:0000256" key="8">
    <source>
        <dbReference type="ARBA" id="ARBA00022723"/>
    </source>
</evidence>
<keyword evidence="16" id="KW-0275">Fatty acid biosynthesis</keyword>
<proteinExistence type="inferred from homology"/>
<keyword evidence="11" id="KW-1133">Transmembrane helix</keyword>
<dbReference type="InterPro" id="IPR005804">
    <property type="entry name" value="FA_desaturase_dom"/>
</dbReference>
<keyword evidence="13" id="KW-0408">Iron</keyword>
<dbReference type="GO" id="GO:0020037">
    <property type="term" value="F:heme binding"/>
    <property type="evidence" value="ECO:0007669"/>
    <property type="project" value="InterPro"/>
</dbReference>
<dbReference type="GO" id="GO:0016020">
    <property type="term" value="C:membrane"/>
    <property type="evidence" value="ECO:0007669"/>
    <property type="project" value="UniProtKB-SubCell"/>
</dbReference>
<dbReference type="SUPFAM" id="SSF55856">
    <property type="entry name" value="Cytochrome b5-like heme/steroid binding domain"/>
    <property type="match status" value="1"/>
</dbReference>
<evidence type="ECO:0000256" key="1">
    <source>
        <dbReference type="ARBA" id="ARBA00001954"/>
    </source>
</evidence>
<dbReference type="InterPro" id="IPR001199">
    <property type="entry name" value="Cyt_B5-like_heme/steroid-bd"/>
</dbReference>
<dbReference type="EMBL" id="GL378360">
    <property type="protein sequence ID" value="EFJ44972.1"/>
    <property type="molecule type" value="Genomic_DNA"/>
</dbReference>
<evidence type="ECO:0000256" key="10">
    <source>
        <dbReference type="ARBA" id="ARBA00022982"/>
    </source>
</evidence>
<dbReference type="FunFam" id="3.10.120.10:FF:000031">
    <property type="entry name" value="Acyl-lipid (8-3)-desaturase"/>
    <property type="match status" value="1"/>
</dbReference>
<dbReference type="SMART" id="SM01117">
    <property type="entry name" value="Cyt-b5"/>
    <property type="match status" value="1"/>
</dbReference>
<comment type="similarity">
    <text evidence="3">Belongs to the fatty acid desaturase type 1 family.</text>
</comment>
<comment type="cofactor">
    <cofactor evidence="1">
        <name>Fe(2+)</name>
        <dbReference type="ChEBI" id="CHEBI:29033"/>
    </cofactor>
</comment>
<evidence type="ECO:0000313" key="19">
    <source>
        <dbReference type="Proteomes" id="UP000001058"/>
    </source>
</evidence>
<dbReference type="STRING" id="3068.D8U5S6"/>
<gene>
    <name evidence="18" type="ORF">VOLCADRAFT_121243</name>
</gene>
<keyword evidence="15" id="KW-0472">Membrane</keyword>
<dbReference type="GO" id="GO:0016717">
    <property type="term" value="F:oxidoreductase activity, acting on paired donors, with oxidation of a pair of donors resulting in the reduction of molecular oxygen to two molecules of water"/>
    <property type="evidence" value="ECO:0007669"/>
    <property type="project" value="TreeGrafter"/>
</dbReference>
<dbReference type="GeneID" id="9617191"/>
<dbReference type="RefSeq" id="XP_002953943.1">
    <property type="nucleotide sequence ID" value="XM_002953897.1"/>
</dbReference>
<evidence type="ECO:0000256" key="3">
    <source>
        <dbReference type="ARBA" id="ARBA00009295"/>
    </source>
</evidence>
<evidence type="ECO:0000259" key="17">
    <source>
        <dbReference type="PROSITE" id="PS50255"/>
    </source>
</evidence>
<dbReference type="CDD" id="cd03506">
    <property type="entry name" value="Delta6-FADS-like"/>
    <property type="match status" value="1"/>
</dbReference>
<evidence type="ECO:0000256" key="7">
    <source>
        <dbReference type="ARBA" id="ARBA00022692"/>
    </source>
</evidence>
<dbReference type="GO" id="GO:0042759">
    <property type="term" value="P:long-chain fatty acid biosynthetic process"/>
    <property type="evidence" value="ECO:0007669"/>
    <property type="project" value="UniProtKB-ARBA"/>
</dbReference>
<dbReference type="KEGG" id="vcn:VOLCADRAFT_121243"/>
<comment type="subcellular location">
    <subcellularLocation>
        <location evidence="2">Membrane</location>
        <topology evidence="2">Multi-pass membrane protein</topology>
    </subcellularLocation>
</comment>
<keyword evidence="10" id="KW-0249">Electron transport</keyword>
<evidence type="ECO:0000256" key="9">
    <source>
        <dbReference type="ARBA" id="ARBA00022832"/>
    </source>
</evidence>
<keyword evidence="14" id="KW-0443">Lipid metabolism</keyword>
<keyword evidence="5" id="KW-0444">Lipid biosynthesis</keyword>
<evidence type="ECO:0000256" key="11">
    <source>
        <dbReference type="ARBA" id="ARBA00022989"/>
    </source>
</evidence>
<evidence type="ECO:0000256" key="16">
    <source>
        <dbReference type="ARBA" id="ARBA00023160"/>
    </source>
</evidence>
<keyword evidence="12" id="KW-0560">Oxidoreductase</keyword>
<keyword evidence="4" id="KW-0813">Transport</keyword>
<dbReference type="PROSITE" id="PS00191">
    <property type="entry name" value="CYTOCHROME_B5_1"/>
    <property type="match status" value="1"/>
</dbReference>
<organism evidence="19">
    <name type="scientific">Volvox carteri f. nagariensis</name>
    <dbReference type="NCBI Taxonomy" id="3068"/>
    <lineage>
        <taxon>Eukaryota</taxon>
        <taxon>Viridiplantae</taxon>
        <taxon>Chlorophyta</taxon>
        <taxon>core chlorophytes</taxon>
        <taxon>Chlorophyceae</taxon>
        <taxon>CS clade</taxon>
        <taxon>Chlamydomonadales</taxon>
        <taxon>Volvocaceae</taxon>
        <taxon>Volvox</taxon>
    </lineage>
</organism>
<accession>D8U5S6</accession>
<dbReference type="eggNOG" id="KOG4232">
    <property type="taxonomic scope" value="Eukaryota"/>
</dbReference>
<protein>
    <recommendedName>
        <fullName evidence="17">Cytochrome b5 heme-binding domain-containing protein</fullName>
    </recommendedName>
</protein>
<evidence type="ECO:0000313" key="18">
    <source>
        <dbReference type="EMBL" id="EFJ44972.1"/>
    </source>
</evidence>
<dbReference type="Proteomes" id="UP000001058">
    <property type="component" value="Unassembled WGS sequence"/>
</dbReference>
<dbReference type="OrthoDB" id="260091at2759"/>
<evidence type="ECO:0000256" key="4">
    <source>
        <dbReference type="ARBA" id="ARBA00022448"/>
    </source>
</evidence>
<keyword evidence="6" id="KW-0349">Heme</keyword>